<feature type="domain" description="Protein kinase" evidence="11">
    <location>
        <begin position="382"/>
        <end position="595"/>
    </location>
</feature>
<dbReference type="SUPFAM" id="SSF55729">
    <property type="entry name" value="Acyl-CoA N-acyltransferases (Nat)"/>
    <property type="match status" value="1"/>
</dbReference>
<dbReference type="Pfam" id="PF00069">
    <property type="entry name" value="Pkinase"/>
    <property type="match status" value="1"/>
</dbReference>
<keyword evidence="7 10" id="KW-0067">ATP-binding</keyword>
<dbReference type="PROSITE" id="PS50011">
    <property type="entry name" value="PROTEIN_KINASE_DOM"/>
    <property type="match status" value="1"/>
</dbReference>
<dbReference type="InterPro" id="IPR017441">
    <property type="entry name" value="Protein_kinase_ATP_BS"/>
</dbReference>
<evidence type="ECO:0000313" key="15">
    <source>
        <dbReference type="EMBL" id="RLN81020.1"/>
    </source>
</evidence>
<evidence type="ECO:0000256" key="8">
    <source>
        <dbReference type="ARBA" id="ARBA00047899"/>
    </source>
</evidence>
<dbReference type="Gene3D" id="3.90.360.10">
    <property type="entry name" value="Histone acetyl transferase 1 (HAT1), N-terminal domain"/>
    <property type="match status" value="1"/>
</dbReference>
<comment type="catalytic activity">
    <reaction evidence="9">
        <text>L-seryl-[protein] + ATP = O-phospho-L-seryl-[protein] + ADP + H(+)</text>
        <dbReference type="Rhea" id="RHEA:17989"/>
        <dbReference type="Rhea" id="RHEA-COMP:9863"/>
        <dbReference type="Rhea" id="RHEA-COMP:11604"/>
        <dbReference type="ChEBI" id="CHEBI:15378"/>
        <dbReference type="ChEBI" id="CHEBI:29999"/>
        <dbReference type="ChEBI" id="CHEBI:30616"/>
        <dbReference type="ChEBI" id="CHEBI:83421"/>
        <dbReference type="ChEBI" id="CHEBI:456216"/>
        <dbReference type="EC" id="2.7.11.1"/>
    </reaction>
</comment>
<dbReference type="Pfam" id="PF10394">
    <property type="entry name" value="Hat1_N"/>
    <property type="match status" value="1"/>
</dbReference>
<dbReference type="Proteomes" id="UP000785171">
    <property type="component" value="Unassembled WGS sequence"/>
</dbReference>
<dbReference type="GO" id="GO:0004674">
    <property type="term" value="F:protein serine/threonine kinase activity"/>
    <property type="evidence" value="ECO:0007669"/>
    <property type="project" value="UniProtKB-KW"/>
</dbReference>
<dbReference type="InterPro" id="IPR050629">
    <property type="entry name" value="STE20/SPS1-PAK"/>
</dbReference>
<comment type="similarity">
    <text evidence="1">Belongs to the protein kinase superfamily. STE Ser/Thr protein kinase family. STE20 subfamily.</text>
</comment>
<dbReference type="Gene3D" id="1.10.510.10">
    <property type="entry name" value="Transferase(Phosphotransferase) domain 1"/>
    <property type="match status" value="1"/>
</dbReference>
<reference evidence="12" key="1">
    <citation type="journal article" date="2015" name="Genom Data">
        <title>Genome sequences of six Phytophthora species associated with forests in New Zealand.</title>
        <authorList>
            <person name="Studholme D.J."/>
            <person name="McDougal R.L."/>
            <person name="Sambles C."/>
            <person name="Hansen E."/>
            <person name="Hardy G."/>
            <person name="Grant M."/>
            <person name="Ganley R.J."/>
            <person name="Williams N.M."/>
        </authorList>
    </citation>
    <scope>NUCLEOTIDE SEQUENCE</scope>
    <source>
        <strain evidence="12">NZFS 2646</strain>
        <strain evidence="13">NZFS 3630</strain>
    </source>
</reference>
<dbReference type="EC" id="2.7.11.1" evidence="2"/>
<proteinExistence type="inferred from homology"/>
<dbReference type="GO" id="GO:0006325">
    <property type="term" value="P:chromatin organization"/>
    <property type="evidence" value="ECO:0007669"/>
    <property type="project" value="InterPro"/>
</dbReference>
<dbReference type="EMBL" id="JPWV03000072">
    <property type="protein sequence ID" value="KAG2526476.1"/>
    <property type="molecule type" value="Genomic_DNA"/>
</dbReference>
<dbReference type="Gene3D" id="3.40.630.30">
    <property type="match status" value="1"/>
</dbReference>
<dbReference type="AlphaFoldDB" id="A0A421F172"/>
<evidence type="ECO:0000256" key="4">
    <source>
        <dbReference type="ARBA" id="ARBA00022679"/>
    </source>
</evidence>
<dbReference type="EMBL" id="MBDN02000091">
    <property type="protein sequence ID" value="RLN81020.1"/>
    <property type="molecule type" value="Genomic_DNA"/>
</dbReference>
<evidence type="ECO:0000313" key="16">
    <source>
        <dbReference type="Proteomes" id="UP000285624"/>
    </source>
</evidence>
<sequence length="595" mass="66083">MAPTDTGAKHSRLEDDDHSPITKRVRFAYSASANDAISLAIVEAQALDWFAPKFTYHAFGTDEIVSGYEGLKISVTFSGFDFCALLEVRFKEKEETADDIVAKLTPSLPKGFVQDEGEFVAALKKSKQDFAGPPGKCIESYTVTTKTGDEPAVEKYFEFYECKMEDNEPAQKLLAHLQTLSLWFIEGADAVDVTDPRWVVYLIYERAEAYAGTFHPVGFITVFKFFNPLGRKAAYCKPDQNETHRICQALIFPTYQRQGHAERLVHCIHAHAMANERVYELTVEDPVPAFASLRDLVDVKNCVKHEFFSLPPDASEGSSKSAHGTTALTTADIHAVQEKLKLTHKQVQTCYEIRKLAFRIAASNERCICHTMSGSLDPSIQYELIERIGGGAFGDVYKGVNTQTDETVAIKIIDLESAADEIEDVQQEIHVLSQCSCDQLTMYSGSFIAGTKLWLACIFKIIMEFLAGGSVLDVMRNGPLDEAFIAIILRELLKGLEYLHLEKKIHRDVKAANVLLSGDGHVKLADFGVTGQLTETMTKRNTAVGTPFWMAPEVIQESEYDFKADIWSLGITAIEMAKGAPPLAEYVGLMYLSVT</sequence>
<dbReference type="STRING" id="325452.A0A421F172"/>
<evidence type="ECO:0000259" key="11">
    <source>
        <dbReference type="PROSITE" id="PS50011"/>
    </source>
</evidence>
<evidence type="ECO:0000256" key="6">
    <source>
        <dbReference type="ARBA" id="ARBA00022777"/>
    </source>
</evidence>
<dbReference type="Proteomes" id="UP000285883">
    <property type="component" value="Unassembled WGS sequence"/>
</dbReference>
<evidence type="ECO:0000256" key="1">
    <source>
        <dbReference type="ARBA" id="ARBA00008874"/>
    </source>
</evidence>
<keyword evidence="6" id="KW-0418">Kinase</keyword>
<evidence type="ECO:0000313" key="17">
    <source>
        <dbReference type="Proteomes" id="UP000285883"/>
    </source>
</evidence>
<dbReference type="PROSITE" id="PS00107">
    <property type="entry name" value="PROTEIN_KINASE_ATP"/>
    <property type="match status" value="1"/>
</dbReference>
<evidence type="ECO:0000256" key="3">
    <source>
        <dbReference type="ARBA" id="ARBA00022527"/>
    </source>
</evidence>
<dbReference type="PANTHER" id="PTHR48012:SF10">
    <property type="entry name" value="FI20177P1"/>
    <property type="match status" value="1"/>
</dbReference>
<keyword evidence="4" id="KW-0808">Transferase</keyword>
<protein>
    <recommendedName>
        <fullName evidence="2">non-specific serine/threonine protein kinase</fullName>
        <ecNumber evidence="2">2.7.11.1</ecNumber>
    </recommendedName>
</protein>
<dbReference type="SUPFAM" id="SSF56112">
    <property type="entry name" value="Protein kinase-like (PK-like)"/>
    <property type="match status" value="1"/>
</dbReference>
<name>A0A421F172_9STRA</name>
<dbReference type="Proteomes" id="UP000285624">
    <property type="component" value="Unassembled WGS sequence"/>
</dbReference>
<organism evidence="14 17">
    <name type="scientific">Phytophthora kernoviae</name>
    <dbReference type="NCBI Taxonomy" id="325452"/>
    <lineage>
        <taxon>Eukaryota</taxon>
        <taxon>Sar</taxon>
        <taxon>Stramenopiles</taxon>
        <taxon>Oomycota</taxon>
        <taxon>Peronosporomycetes</taxon>
        <taxon>Peronosporales</taxon>
        <taxon>Peronosporaceae</taxon>
        <taxon>Phytophthora</taxon>
    </lineage>
</organism>
<reference evidence="12" key="3">
    <citation type="submission" date="2020-06" db="EMBL/GenBank/DDBJ databases">
        <authorList>
            <person name="Studholme D.J."/>
        </authorList>
    </citation>
    <scope>NUCLEOTIDE SEQUENCE</scope>
    <source>
        <strain evidence="12">NZFS 2646</strain>
        <strain evidence="13">NZFS 3630</strain>
    </source>
</reference>
<evidence type="ECO:0000256" key="2">
    <source>
        <dbReference type="ARBA" id="ARBA00012513"/>
    </source>
</evidence>
<evidence type="ECO:0000256" key="9">
    <source>
        <dbReference type="ARBA" id="ARBA00048679"/>
    </source>
</evidence>
<keyword evidence="5 10" id="KW-0547">Nucleotide-binding</keyword>
<evidence type="ECO:0000313" key="13">
    <source>
        <dbReference type="EMBL" id="KAG2527986.1"/>
    </source>
</evidence>
<dbReference type="EMBL" id="JPWU03000068">
    <property type="protein sequence ID" value="KAG2527986.1"/>
    <property type="molecule type" value="Genomic_DNA"/>
</dbReference>
<dbReference type="InterPro" id="IPR019467">
    <property type="entry name" value="Hat1_N"/>
</dbReference>
<dbReference type="GO" id="GO:0005524">
    <property type="term" value="F:ATP binding"/>
    <property type="evidence" value="ECO:0007669"/>
    <property type="project" value="UniProtKB-UniRule"/>
</dbReference>
<dbReference type="EMBL" id="MAYM02001572">
    <property type="protein sequence ID" value="RLN14618.1"/>
    <property type="molecule type" value="Genomic_DNA"/>
</dbReference>
<dbReference type="SMART" id="SM00220">
    <property type="entry name" value="S_TKc"/>
    <property type="match status" value="1"/>
</dbReference>
<dbReference type="InterPro" id="IPR000719">
    <property type="entry name" value="Prot_kinase_dom"/>
</dbReference>
<dbReference type="PANTHER" id="PTHR48012">
    <property type="entry name" value="STERILE20-LIKE KINASE, ISOFORM B-RELATED"/>
    <property type="match status" value="1"/>
</dbReference>
<evidence type="ECO:0000313" key="12">
    <source>
        <dbReference type="EMBL" id="KAG2526476.1"/>
    </source>
</evidence>
<evidence type="ECO:0000256" key="5">
    <source>
        <dbReference type="ARBA" id="ARBA00022741"/>
    </source>
</evidence>
<reference evidence="16 17" key="2">
    <citation type="submission" date="2018-07" db="EMBL/GenBank/DDBJ databases">
        <title>Genome sequencing of oomycete isolates from Chile give support for New Zealand origin for Phytophthora kernoviae and make available the first Nothophytophthora sp. genome.</title>
        <authorList>
            <person name="Studholme D.J."/>
            <person name="Sanfuentes E."/>
            <person name="Panda P."/>
            <person name="Hill R."/>
            <person name="Sambles C."/>
            <person name="Grant M."/>
            <person name="Williams N.M."/>
            <person name="Mcdougal R.L."/>
        </authorList>
    </citation>
    <scope>NUCLEOTIDE SEQUENCE [LARGE SCALE GENOMIC DNA]</scope>
    <source>
        <strain evidence="14">Chile2</strain>
        <strain evidence="15">Chile4</strain>
    </source>
</reference>
<dbReference type="InterPro" id="IPR016181">
    <property type="entry name" value="Acyl_CoA_acyltransferase"/>
</dbReference>
<keyword evidence="3" id="KW-0723">Serine/threonine-protein kinase</keyword>
<evidence type="ECO:0000313" key="14">
    <source>
        <dbReference type="EMBL" id="RLN14618.1"/>
    </source>
</evidence>
<feature type="binding site" evidence="10">
    <location>
        <position position="411"/>
    </location>
    <ligand>
        <name>ATP</name>
        <dbReference type="ChEBI" id="CHEBI:30616"/>
    </ligand>
</feature>
<keyword evidence="16" id="KW-1185">Reference proteome</keyword>
<accession>A0A421F172</accession>
<comment type="catalytic activity">
    <reaction evidence="8">
        <text>L-threonyl-[protein] + ATP = O-phospho-L-threonyl-[protein] + ADP + H(+)</text>
        <dbReference type="Rhea" id="RHEA:46608"/>
        <dbReference type="Rhea" id="RHEA-COMP:11060"/>
        <dbReference type="Rhea" id="RHEA-COMP:11605"/>
        <dbReference type="ChEBI" id="CHEBI:15378"/>
        <dbReference type="ChEBI" id="CHEBI:30013"/>
        <dbReference type="ChEBI" id="CHEBI:30616"/>
        <dbReference type="ChEBI" id="CHEBI:61977"/>
        <dbReference type="ChEBI" id="CHEBI:456216"/>
        <dbReference type="EC" id="2.7.11.1"/>
    </reaction>
</comment>
<dbReference type="Proteomes" id="UP000792063">
    <property type="component" value="Unassembled WGS sequence"/>
</dbReference>
<evidence type="ECO:0000256" key="7">
    <source>
        <dbReference type="ARBA" id="ARBA00022840"/>
    </source>
</evidence>
<evidence type="ECO:0000256" key="10">
    <source>
        <dbReference type="PROSITE-ProRule" id="PRU10141"/>
    </source>
</evidence>
<dbReference type="InterPro" id="IPR011009">
    <property type="entry name" value="Kinase-like_dom_sf"/>
</dbReference>
<dbReference type="InterPro" id="IPR037113">
    <property type="entry name" value="Hat1_N_sf"/>
</dbReference>
<gene>
    <name evidence="14" type="ORF">BBI17_004201</name>
    <name evidence="15" type="ORF">BBO99_00004095</name>
    <name evidence="12" type="ORF">JM16_002879</name>
    <name evidence="13" type="ORF">JM18_003438</name>
</gene>
<comment type="caution">
    <text evidence="14">The sequence shown here is derived from an EMBL/GenBank/DDBJ whole genome shotgun (WGS) entry which is preliminary data.</text>
</comment>
<dbReference type="GO" id="GO:0005737">
    <property type="term" value="C:cytoplasm"/>
    <property type="evidence" value="ECO:0007669"/>
    <property type="project" value="TreeGrafter"/>
</dbReference>